<name>A0A834IG53_RHYFE</name>
<dbReference type="EMBL" id="JAACXV010000372">
    <property type="protein sequence ID" value="KAF7279244.1"/>
    <property type="molecule type" value="Genomic_DNA"/>
</dbReference>
<keyword evidence="3" id="KW-1185">Reference proteome</keyword>
<reference evidence="2" key="1">
    <citation type="submission" date="2020-08" db="EMBL/GenBank/DDBJ databases">
        <title>Genome sequencing and assembly of the red palm weevil Rhynchophorus ferrugineus.</title>
        <authorList>
            <person name="Dias G.B."/>
            <person name="Bergman C.M."/>
            <person name="Manee M."/>
        </authorList>
    </citation>
    <scope>NUCLEOTIDE SEQUENCE</scope>
    <source>
        <strain evidence="2">AA-2017</strain>
        <tissue evidence="2">Whole larva</tissue>
    </source>
</reference>
<proteinExistence type="predicted"/>
<dbReference type="AlphaFoldDB" id="A0A834IG53"/>
<feature type="compositionally biased region" description="Pro residues" evidence="1">
    <location>
        <begin position="75"/>
        <end position="90"/>
    </location>
</feature>
<feature type="compositionally biased region" description="Acidic residues" evidence="1">
    <location>
        <begin position="1"/>
        <end position="11"/>
    </location>
</feature>
<feature type="region of interest" description="Disordered" evidence="1">
    <location>
        <begin position="75"/>
        <end position="98"/>
    </location>
</feature>
<protein>
    <submittedName>
        <fullName evidence="2">Uncharacterized protein</fullName>
    </submittedName>
</protein>
<evidence type="ECO:0000313" key="2">
    <source>
        <dbReference type="EMBL" id="KAF7279244.1"/>
    </source>
</evidence>
<comment type="caution">
    <text evidence="2">The sequence shown here is derived from an EMBL/GenBank/DDBJ whole genome shotgun (WGS) entry which is preliminary data.</text>
</comment>
<evidence type="ECO:0000313" key="3">
    <source>
        <dbReference type="Proteomes" id="UP000625711"/>
    </source>
</evidence>
<sequence>MGDDPSEIEGEPTDRVRTASSQIKLARCHKLIPWGDPLPDYGGPDKPDVSTIYTKFKIIPIAHHPPKIAIPILQPPPGAFATPRNPPSRPPTCRAAPLHPQINLIGNVNFN</sequence>
<accession>A0A834IG53</accession>
<feature type="region of interest" description="Disordered" evidence="1">
    <location>
        <begin position="1"/>
        <end position="20"/>
    </location>
</feature>
<gene>
    <name evidence="2" type="ORF">GWI33_007511</name>
</gene>
<organism evidence="2 3">
    <name type="scientific">Rhynchophorus ferrugineus</name>
    <name type="common">Red palm weevil</name>
    <name type="synonym">Curculio ferrugineus</name>
    <dbReference type="NCBI Taxonomy" id="354439"/>
    <lineage>
        <taxon>Eukaryota</taxon>
        <taxon>Metazoa</taxon>
        <taxon>Ecdysozoa</taxon>
        <taxon>Arthropoda</taxon>
        <taxon>Hexapoda</taxon>
        <taxon>Insecta</taxon>
        <taxon>Pterygota</taxon>
        <taxon>Neoptera</taxon>
        <taxon>Endopterygota</taxon>
        <taxon>Coleoptera</taxon>
        <taxon>Polyphaga</taxon>
        <taxon>Cucujiformia</taxon>
        <taxon>Curculionidae</taxon>
        <taxon>Dryophthorinae</taxon>
        <taxon>Rhynchophorus</taxon>
    </lineage>
</organism>
<dbReference type="Proteomes" id="UP000625711">
    <property type="component" value="Unassembled WGS sequence"/>
</dbReference>
<evidence type="ECO:0000256" key="1">
    <source>
        <dbReference type="SAM" id="MobiDB-lite"/>
    </source>
</evidence>